<feature type="transmembrane region" description="Helical" evidence="8">
    <location>
        <begin position="86"/>
        <end position="106"/>
    </location>
</feature>
<evidence type="ECO:0000256" key="1">
    <source>
        <dbReference type="ARBA" id="ARBA00004651"/>
    </source>
</evidence>
<evidence type="ECO:0000256" key="8">
    <source>
        <dbReference type="SAM" id="Phobius"/>
    </source>
</evidence>
<feature type="transmembrane region" description="Helical" evidence="8">
    <location>
        <begin position="212"/>
        <end position="235"/>
    </location>
</feature>
<name>A0ABS0HZE6_9BACT</name>
<evidence type="ECO:0000256" key="3">
    <source>
        <dbReference type="ARBA" id="ARBA00022676"/>
    </source>
</evidence>
<feature type="transmembrane region" description="Helical" evidence="8">
    <location>
        <begin position="277"/>
        <end position="294"/>
    </location>
</feature>
<feature type="transmembrane region" description="Helical" evidence="8">
    <location>
        <begin position="17"/>
        <end position="33"/>
    </location>
</feature>
<organism evidence="9 10">
    <name type="scientific">Hymenobacter ruricola</name>
    <dbReference type="NCBI Taxonomy" id="2791023"/>
    <lineage>
        <taxon>Bacteria</taxon>
        <taxon>Pseudomonadati</taxon>
        <taxon>Bacteroidota</taxon>
        <taxon>Cytophagia</taxon>
        <taxon>Cytophagales</taxon>
        <taxon>Hymenobacteraceae</taxon>
        <taxon>Hymenobacter</taxon>
    </lineage>
</organism>
<evidence type="ECO:0000256" key="2">
    <source>
        <dbReference type="ARBA" id="ARBA00022475"/>
    </source>
</evidence>
<feature type="transmembrane region" description="Helical" evidence="8">
    <location>
        <begin position="118"/>
        <end position="135"/>
    </location>
</feature>
<feature type="transmembrane region" description="Helical" evidence="8">
    <location>
        <begin position="306"/>
        <end position="325"/>
    </location>
</feature>
<keyword evidence="4" id="KW-0808">Transferase</keyword>
<feature type="transmembrane region" description="Helical" evidence="8">
    <location>
        <begin position="352"/>
        <end position="368"/>
    </location>
</feature>
<sequence length="506" mass="55892">MLSATGTNNEHLAPGRRWWLLGAVLLVALVRLWRLPEAGPSDYDSVRNWQVVQGMAHGDFARLFIPGSPGFLVFYIPVALFTRSYLVFQAINALLGVAGVAFFAGWVARQARLSGPEAGALALLGGTSLLLTFSGRDFTPISISMVLFTGLLQSHFARLGRSSPAAALRVAVWLALGLSFNYKFLFALPVLLVLEAARADGLWRQGATWRRVVPVLLAPYVAFGALGVAVGLPWYRWFGFYARTAVPVAANPAGRQAGVQPDGLYYLRYLAEFESPLLLAGFGLAAWFAWRLWRDGWRPWAQAWPLLPYLLFWAGCMLAGMSVLVKAPRGLLFAYLPLAALAVLAGRRVLPAWALTALVLAGVGLNLQRIRRELYAPLPSTYPQVAAWLQAHGATKVASTVGLNLAPYLSEKQTLKTIIGERQLAGLRRQGYQYVLLDGYWQVTGVAHFDSLRRQVPVAAWPAPQLQQRLLYLEHSEFTGQHYAETLQSWRAAQADSLPLRLYRLR</sequence>
<evidence type="ECO:0008006" key="11">
    <source>
        <dbReference type="Google" id="ProtNLM"/>
    </source>
</evidence>
<dbReference type="Proteomes" id="UP000618931">
    <property type="component" value="Unassembled WGS sequence"/>
</dbReference>
<dbReference type="RefSeq" id="WP_196291479.1">
    <property type="nucleotide sequence ID" value="NZ_JADQDM010000001.1"/>
</dbReference>
<comment type="subcellular location">
    <subcellularLocation>
        <location evidence="1">Cell membrane</location>
        <topology evidence="1">Multi-pass membrane protein</topology>
    </subcellularLocation>
</comment>
<comment type="caution">
    <text evidence="9">The sequence shown here is derived from an EMBL/GenBank/DDBJ whole genome shotgun (WGS) entry which is preliminary data.</text>
</comment>
<keyword evidence="2" id="KW-1003">Cell membrane</keyword>
<accession>A0ABS0HZE6</accession>
<gene>
    <name evidence="9" type="ORF">I2H31_02820</name>
</gene>
<evidence type="ECO:0000256" key="5">
    <source>
        <dbReference type="ARBA" id="ARBA00022692"/>
    </source>
</evidence>
<proteinExistence type="predicted"/>
<evidence type="ECO:0000256" key="7">
    <source>
        <dbReference type="ARBA" id="ARBA00023136"/>
    </source>
</evidence>
<feature type="transmembrane region" description="Helical" evidence="8">
    <location>
        <begin position="171"/>
        <end position="192"/>
    </location>
</feature>
<evidence type="ECO:0000313" key="9">
    <source>
        <dbReference type="EMBL" id="MBF9220027.1"/>
    </source>
</evidence>
<protein>
    <recommendedName>
        <fullName evidence="11">Glycosyltransferase RgtA/B/C/D-like domain-containing protein</fullName>
    </recommendedName>
</protein>
<keyword evidence="10" id="KW-1185">Reference proteome</keyword>
<keyword evidence="5 8" id="KW-0812">Transmembrane</keyword>
<evidence type="ECO:0000256" key="4">
    <source>
        <dbReference type="ARBA" id="ARBA00022679"/>
    </source>
</evidence>
<evidence type="ECO:0000256" key="6">
    <source>
        <dbReference type="ARBA" id="ARBA00022989"/>
    </source>
</evidence>
<reference evidence="9 10" key="1">
    <citation type="submission" date="2020-11" db="EMBL/GenBank/DDBJ databases">
        <authorList>
            <person name="Kim M.K."/>
        </authorList>
    </citation>
    <scope>NUCLEOTIDE SEQUENCE [LARGE SCALE GENOMIC DNA]</scope>
    <source>
        <strain evidence="9 10">BT662</strain>
    </source>
</reference>
<dbReference type="PANTHER" id="PTHR33908:SF11">
    <property type="entry name" value="MEMBRANE PROTEIN"/>
    <property type="match status" value="1"/>
</dbReference>
<feature type="transmembrane region" description="Helical" evidence="8">
    <location>
        <begin position="60"/>
        <end position="80"/>
    </location>
</feature>
<dbReference type="InterPro" id="IPR050297">
    <property type="entry name" value="LipidA_mod_glycosyltrf_83"/>
</dbReference>
<keyword evidence="6 8" id="KW-1133">Transmembrane helix</keyword>
<evidence type="ECO:0000313" key="10">
    <source>
        <dbReference type="Proteomes" id="UP000618931"/>
    </source>
</evidence>
<dbReference type="EMBL" id="JADQDM010000001">
    <property type="protein sequence ID" value="MBF9220027.1"/>
    <property type="molecule type" value="Genomic_DNA"/>
</dbReference>
<keyword evidence="3" id="KW-0328">Glycosyltransferase</keyword>
<keyword evidence="7 8" id="KW-0472">Membrane</keyword>
<dbReference type="PANTHER" id="PTHR33908">
    <property type="entry name" value="MANNOSYLTRANSFERASE YKCB-RELATED"/>
    <property type="match status" value="1"/>
</dbReference>